<feature type="non-terminal residue" evidence="3">
    <location>
        <position position="311"/>
    </location>
</feature>
<organism evidence="3 4">
    <name type="scientific">Malaciobacter halophilus</name>
    <dbReference type="NCBI Taxonomy" id="197482"/>
    <lineage>
        <taxon>Bacteria</taxon>
        <taxon>Pseudomonadati</taxon>
        <taxon>Campylobacterota</taxon>
        <taxon>Epsilonproteobacteria</taxon>
        <taxon>Campylobacterales</taxon>
        <taxon>Arcobacteraceae</taxon>
        <taxon>Malaciobacter</taxon>
    </lineage>
</organism>
<gene>
    <name evidence="3" type="ORF">CP960_01185</name>
</gene>
<dbReference type="EMBL" id="NXIF01000005">
    <property type="protein sequence ID" value="PKI82104.1"/>
    <property type="molecule type" value="Genomic_DNA"/>
</dbReference>
<keyword evidence="1" id="KW-0175">Coiled coil</keyword>
<keyword evidence="2" id="KW-1133">Transmembrane helix</keyword>
<name>A0A2N1J6F3_9BACT</name>
<keyword evidence="2" id="KW-0812">Transmembrane</keyword>
<keyword evidence="4" id="KW-1185">Reference proteome</keyword>
<dbReference type="Proteomes" id="UP000233248">
    <property type="component" value="Unassembled WGS sequence"/>
</dbReference>
<feature type="coiled-coil region" evidence="1">
    <location>
        <begin position="79"/>
        <end position="106"/>
    </location>
</feature>
<proteinExistence type="predicted"/>
<protein>
    <submittedName>
        <fullName evidence="3">Uncharacterized protein</fullName>
    </submittedName>
</protein>
<keyword evidence="2" id="KW-0472">Membrane</keyword>
<dbReference type="AlphaFoldDB" id="A0A2N1J6F3"/>
<comment type="caution">
    <text evidence="3">The sequence shown here is derived from an EMBL/GenBank/DDBJ whole genome shotgun (WGS) entry which is preliminary data.</text>
</comment>
<sequence>MYIKKIFNLLSLKHLSFTSKIILSFFIFVIIFSILRAVLTLPKIQEKNTKEVMEHISTTLQLTKVQFKLVSEALSMQTKLEIELNRQKIENEIKSLQKEFNFLSKNSIYKLLNKNTQITNSCSFMVKNLDFNYKTLSKNNYFFYNKKSFINKWIELSLNKDDKAFRKKRFYIYNHKIENKNMLLSLACSKQDLNINHGSFEKKLKNYINTKLLDDSGLSSAQIALFWVNPNFSKEKPLFTNSLKQRKKRYTLSNLSNVKNLPASDLTLKQLLDSKEKIPIKHKVENKKIMTWVIKLNSNPSQNRYFLLLYS</sequence>
<evidence type="ECO:0000256" key="2">
    <source>
        <dbReference type="SAM" id="Phobius"/>
    </source>
</evidence>
<evidence type="ECO:0000313" key="3">
    <source>
        <dbReference type="EMBL" id="PKI82104.1"/>
    </source>
</evidence>
<feature type="transmembrane region" description="Helical" evidence="2">
    <location>
        <begin position="21"/>
        <end position="39"/>
    </location>
</feature>
<evidence type="ECO:0000256" key="1">
    <source>
        <dbReference type="SAM" id="Coils"/>
    </source>
</evidence>
<reference evidence="3 4" key="1">
    <citation type="submission" date="2017-09" db="EMBL/GenBank/DDBJ databases">
        <title>Genomics of the genus Arcobacter.</title>
        <authorList>
            <person name="Perez-Cataluna A."/>
            <person name="Figueras M.J."/>
            <person name="Salas-Masso N."/>
        </authorList>
    </citation>
    <scope>NUCLEOTIDE SEQUENCE [LARGE SCALE GENOMIC DNA]</scope>
    <source>
        <strain evidence="3 4">DSM 18005</strain>
    </source>
</reference>
<accession>A0A2N1J6F3</accession>
<evidence type="ECO:0000313" key="4">
    <source>
        <dbReference type="Proteomes" id="UP000233248"/>
    </source>
</evidence>